<sequence>MSSPAVRAVAGSLGSARRMLLPSVAVVVLLWMPFGFAMTGLIEEWDLLGLFAEHGTFFYTHLDGPLAAHALRPLMPFSFALAHTLSPDSFVGWHVVTMVALVIKGAAMSWLGWRATGSLAAGMLAGVLTLLYPADTMQLSFRSIHINVAGALALTGALFAVKAFDARRPALSMAFASAGSLLFLWAGLIYEVALTLVALPPAVLFARHGLPRPWTVQRAVAALLWLGAPVAYVAYAIWISRHISSYQGAVTGQGSALRHALSVWPDLFDVGAARALFGGWVDAVRMTARTFQSYTYLASASVALAAVCLLAIAGGSRGRRAGVVPDAQAIGSPTRLVVAGLALMLVGYLPYMTSGAHMVISQRTYLWATPGAVLAWVGMLLLLGRAARPVAAGAAMVLMVLGLGAQLFQFHHYVDLSERQRTLLRAVVENFDGNAPRESLLVLDGTSQIGHTWMFHQDGLRYTLTYLYGRPTGPIEVCRVPSMEWQRWDAFGRPGRCSEDRLGWTLSYPAAAVGPGDMRSSPKPPQHIDARQLVLAPIAADGTAIRLTSSNAWRQQLRESDTIAGRRYRALLEERRHGFVAPMFKDQFPSARLRYDFGDWWSLEVVPSGAGWLEAEWAAKGRGHVSMSWKTSREATLYVPLRPAGGPYMLTGRFVHFANDGVRTGMQVRINGQEVPLTWAEGYFAAPVPAGLLFDGRNELLFESAVDLHYYGRSAMIDWVALDPAR</sequence>
<dbReference type="Proteomes" id="UP001500975">
    <property type="component" value="Unassembled WGS sequence"/>
</dbReference>
<dbReference type="EMBL" id="BAABGJ010000012">
    <property type="protein sequence ID" value="GAA4337543.1"/>
    <property type="molecule type" value="Genomic_DNA"/>
</dbReference>
<evidence type="ECO:0008006" key="4">
    <source>
        <dbReference type="Google" id="ProtNLM"/>
    </source>
</evidence>
<feature type="transmembrane region" description="Helical" evidence="1">
    <location>
        <begin position="219"/>
        <end position="238"/>
    </location>
</feature>
<feature type="transmembrane region" description="Helical" evidence="1">
    <location>
        <begin position="173"/>
        <end position="199"/>
    </location>
</feature>
<protein>
    <recommendedName>
        <fullName evidence="4">Glycosyltransferase RgtA/B/C/D-like domain-containing protein</fullName>
    </recommendedName>
</protein>
<keyword evidence="1" id="KW-0472">Membrane</keyword>
<feature type="transmembrane region" description="Helical" evidence="1">
    <location>
        <begin position="294"/>
        <end position="314"/>
    </location>
</feature>
<evidence type="ECO:0000256" key="1">
    <source>
        <dbReference type="SAM" id="Phobius"/>
    </source>
</evidence>
<evidence type="ECO:0000313" key="3">
    <source>
        <dbReference type="Proteomes" id="UP001500975"/>
    </source>
</evidence>
<keyword evidence="1" id="KW-1133">Transmembrane helix</keyword>
<feature type="transmembrane region" description="Helical" evidence="1">
    <location>
        <begin position="115"/>
        <end position="132"/>
    </location>
</feature>
<keyword evidence="3" id="KW-1185">Reference proteome</keyword>
<gene>
    <name evidence="2" type="ORF">GCM10023165_15630</name>
</gene>
<proteinExistence type="predicted"/>
<comment type="caution">
    <text evidence="2">The sequence shown here is derived from an EMBL/GenBank/DDBJ whole genome shotgun (WGS) entry which is preliminary data.</text>
</comment>
<accession>A0ABP8HCV9</accession>
<evidence type="ECO:0000313" key="2">
    <source>
        <dbReference type="EMBL" id="GAA4337543.1"/>
    </source>
</evidence>
<feature type="transmembrane region" description="Helical" evidence="1">
    <location>
        <begin position="144"/>
        <end position="161"/>
    </location>
</feature>
<reference evidence="3" key="1">
    <citation type="journal article" date="2019" name="Int. J. Syst. Evol. Microbiol.">
        <title>The Global Catalogue of Microorganisms (GCM) 10K type strain sequencing project: providing services to taxonomists for standard genome sequencing and annotation.</title>
        <authorList>
            <consortium name="The Broad Institute Genomics Platform"/>
            <consortium name="The Broad Institute Genome Sequencing Center for Infectious Disease"/>
            <person name="Wu L."/>
            <person name="Ma J."/>
        </authorList>
    </citation>
    <scope>NUCLEOTIDE SEQUENCE [LARGE SCALE GENOMIC DNA]</scope>
    <source>
        <strain evidence="3">JCM 17804</strain>
    </source>
</reference>
<feature type="transmembrane region" description="Helical" evidence="1">
    <location>
        <begin position="20"/>
        <end position="42"/>
    </location>
</feature>
<keyword evidence="1" id="KW-0812">Transmembrane</keyword>
<feature type="transmembrane region" description="Helical" evidence="1">
    <location>
        <begin position="80"/>
        <end position="103"/>
    </location>
</feature>
<feature type="transmembrane region" description="Helical" evidence="1">
    <location>
        <begin position="390"/>
        <end position="410"/>
    </location>
</feature>
<feature type="transmembrane region" description="Helical" evidence="1">
    <location>
        <begin position="364"/>
        <end position="384"/>
    </location>
</feature>
<feature type="transmembrane region" description="Helical" evidence="1">
    <location>
        <begin position="334"/>
        <end position="352"/>
    </location>
</feature>
<name>A0ABP8HCV9_9BURK</name>
<organism evidence="2 3">
    <name type="scientific">Variovorax defluvii</name>
    <dbReference type="NCBI Taxonomy" id="913761"/>
    <lineage>
        <taxon>Bacteria</taxon>
        <taxon>Pseudomonadati</taxon>
        <taxon>Pseudomonadota</taxon>
        <taxon>Betaproteobacteria</taxon>
        <taxon>Burkholderiales</taxon>
        <taxon>Comamonadaceae</taxon>
        <taxon>Variovorax</taxon>
    </lineage>
</organism>